<dbReference type="SUPFAM" id="SSF103481">
    <property type="entry name" value="Multidrug resistance efflux transporter EmrE"/>
    <property type="match status" value="1"/>
</dbReference>
<dbReference type="GO" id="GO:0000139">
    <property type="term" value="C:Golgi membrane"/>
    <property type="evidence" value="ECO:0007669"/>
    <property type="project" value="TreeGrafter"/>
</dbReference>
<accession>A0A0M3I9Q0</accession>
<keyword evidence="9" id="KW-1185">Reference proteome</keyword>
<dbReference type="Proteomes" id="UP000036681">
    <property type="component" value="Unplaced"/>
</dbReference>
<dbReference type="InterPro" id="IPR013657">
    <property type="entry name" value="SCL35B1-4/HUT1"/>
</dbReference>
<feature type="transmembrane region" description="Helical" evidence="8">
    <location>
        <begin position="6"/>
        <end position="22"/>
    </location>
</feature>
<evidence type="ECO:0000256" key="4">
    <source>
        <dbReference type="ARBA" id="ARBA00022597"/>
    </source>
</evidence>
<comment type="subcellular location">
    <subcellularLocation>
        <location evidence="1">Endomembrane system</location>
        <topology evidence="1">Multi-pass membrane protein</topology>
    </subcellularLocation>
</comment>
<evidence type="ECO:0000256" key="1">
    <source>
        <dbReference type="ARBA" id="ARBA00004127"/>
    </source>
</evidence>
<dbReference type="GO" id="GO:0005789">
    <property type="term" value="C:endoplasmic reticulum membrane"/>
    <property type="evidence" value="ECO:0007669"/>
    <property type="project" value="TreeGrafter"/>
</dbReference>
<evidence type="ECO:0000256" key="2">
    <source>
        <dbReference type="ARBA" id="ARBA00010694"/>
    </source>
</evidence>
<keyword evidence="4" id="KW-0762">Sugar transport</keyword>
<keyword evidence="3" id="KW-0813">Transport</keyword>
<evidence type="ECO:0000256" key="7">
    <source>
        <dbReference type="ARBA" id="ARBA00023136"/>
    </source>
</evidence>
<name>A0A0M3I9Q0_ASCLU</name>
<feature type="transmembrane region" description="Helical" evidence="8">
    <location>
        <begin position="273"/>
        <end position="293"/>
    </location>
</feature>
<keyword evidence="5 8" id="KW-0812">Transmembrane</keyword>
<comment type="similarity">
    <text evidence="2">Belongs to the nucleotide-sugar transporter family. SLC35B subfamily.</text>
</comment>
<evidence type="ECO:0000256" key="6">
    <source>
        <dbReference type="ARBA" id="ARBA00022989"/>
    </source>
</evidence>
<dbReference type="WBParaSite" id="ALUE_0001421101-mRNA-1">
    <property type="protein sequence ID" value="ALUE_0001421101-mRNA-1"/>
    <property type="gene ID" value="ALUE_0001421101"/>
</dbReference>
<dbReference type="GO" id="GO:0005462">
    <property type="term" value="F:UDP-N-acetylglucosamine transmembrane transporter activity"/>
    <property type="evidence" value="ECO:0007669"/>
    <property type="project" value="TreeGrafter"/>
</dbReference>
<evidence type="ECO:0000256" key="8">
    <source>
        <dbReference type="SAM" id="Phobius"/>
    </source>
</evidence>
<dbReference type="GO" id="GO:0005464">
    <property type="term" value="F:UDP-xylose transmembrane transporter activity"/>
    <property type="evidence" value="ECO:0007669"/>
    <property type="project" value="TreeGrafter"/>
</dbReference>
<evidence type="ECO:0000256" key="3">
    <source>
        <dbReference type="ARBA" id="ARBA00022448"/>
    </source>
</evidence>
<sequence length="363" mass="40679">MASAVIPISGTLAGCIGCMYFVESIAKEEPGSMNLMTFSTFSFISLEGLLFTSKFFSVPNKIPLREEPGSMNLMTFSTFSFISLEGLLFTSKFFSVPNKIPLRGYLPTVITFFLVNVINNQALNFHVPVPLHIIFRSGSLLASLIMSKLLQGRQYSLRKYAAVMMITVGIIICTLATSTQKKSSGFNTAEAAKHYREWLIGIAMLITALLASAYLAICQETMYKKFGKHTREAMFVVHGASLPFFAFMGNDIYKYMVIFSNSSPVQVLFFNVPHMWALLAASCILQWVCIRFVYRLNAEVESLTVTLVVTLRKFLSLLISILWFKNPFTVQHWIGAVLVFSGTLAFADIWGVRAEKKIEKKTQ</sequence>
<keyword evidence="7 8" id="KW-0472">Membrane</keyword>
<organism evidence="9 10">
    <name type="scientific">Ascaris lumbricoides</name>
    <name type="common">Giant roundworm</name>
    <dbReference type="NCBI Taxonomy" id="6252"/>
    <lineage>
        <taxon>Eukaryota</taxon>
        <taxon>Metazoa</taxon>
        <taxon>Ecdysozoa</taxon>
        <taxon>Nematoda</taxon>
        <taxon>Chromadorea</taxon>
        <taxon>Rhabditida</taxon>
        <taxon>Spirurina</taxon>
        <taxon>Ascaridomorpha</taxon>
        <taxon>Ascaridoidea</taxon>
        <taxon>Ascarididae</taxon>
        <taxon>Ascaris</taxon>
    </lineage>
</organism>
<dbReference type="InterPro" id="IPR037185">
    <property type="entry name" value="EmrE-like"/>
</dbReference>
<protein>
    <submittedName>
        <fullName evidence="10">UAA transporter</fullName>
    </submittedName>
</protein>
<evidence type="ECO:0000313" key="10">
    <source>
        <dbReference type="WBParaSite" id="ALUE_0001421101-mRNA-1"/>
    </source>
</evidence>
<dbReference type="PANTHER" id="PTHR10778">
    <property type="entry name" value="SOLUTE CARRIER FAMILY 35 MEMBER B"/>
    <property type="match status" value="1"/>
</dbReference>
<proteinExistence type="inferred from homology"/>
<evidence type="ECO:0000313" key="9">
    <source>
        <dbReference type="Proteomes" id="UP000036681"/>
    </source>
</evidence>
<dbReference type="AlphaFoldDB" id="A0A0M3I9Q0"/>
<feature type="transmembrane region" description="Helical" evidence="8">
    <location>
        <begin position="157"/>
        <end position="178"/>
    </location>
</feature>
<reference evidence="10" key="1">
    <citation type="submission" date="2017-02" db="UniProtKB">
        <authorList>
            <consortium name="WormBaseParasite"/>
        </authorList>
    </citation>
    <scope>IDENTIFICATION</scope>
</reference>
<feature type="transmembrane region" description="Helical" evidence="8">
    <location>
        <begin position="233"/>
        <end position="253"/>
    </location>
</feature>
<keyword evidence="6 8" id="KW-1133">Transmembrane helix</keyword>
<dbReference type="Pfam" id="PF08449">
    <property type="entry name" value="UAA"/>
    <property type="match status" value="1"/>
</dbReference>
<feature type="transmembrane region" description="Helical" evidence="8">
    <location>
        <begin position="330"/>
        <end position="352"/>
    </location>
</feature>
<evidence type="ECO:0000256" key="5">
    <source>
        <dbReference type="ARBA" id="ARBA00022692"/>
    </source>
</evidence>
<feature type="transmembrane region" description="Helical" evidence="8">
    <location>
        <begin position="198"/>
        <end position="217"/>
    </location>
</feature>
<dbReference type="PANTHER" id="PTHR10778:SF4">
    <property type="entry name" value="NUCLEOTIDE SUGAR TRANSPORTER SLC35B4"/>
    <property type="match status" value="1"/>
</dbReference>
<feature type="transmembrane region" description="Helical" evidence="8">
    <location>
        <begin position="305"/>
        <end position="324"/>
    </location>
</feature>